<accession>A0A8J2KG14</accession>
<evidence type="ECO:0000313" key="2">
    <source>
        <dbReference type="EMBL" id="CAG7785346.1"/>
    </source>
</evidence>
<feature type="compositionally biased region" description="Basic and acidic residues" evidence="1">
    <location>
        <begin position="355"/>
        <end position="364"/>
    </location>
</feature>
<sequence>MSAERIRPVITGPLENQEFTTKPGALSKTLSNYYPGIDGNYKNLAQRQFEVSQVKNKNSKFEQKSSHVDQISNQKVYRAKNKYVEGHSRKREENTFKKLEEFVGVPFIFETAEFHSNLSTLKSLPITRDEDFQSGLILKEKSGKLEVVEKNVFKKHGTTEKIFLSSIKYSDVKSTILGRNNSLRLNPRIKKLHMKKLGRTKLHLMKPKPSKILPAWFKRQRLARMPNVTFEGKPQKPGKMPRNHIHRTKVSKMLGTGPRSSTALKTTVVTSKPANVPETLIVGGQKFPKDMKTTFKIFKPAKPPDVQLQYLDDSTYAPEDKRSFYAVVRNIRVPAENKFLGFSSAAKIQSTPEVAKPRPKEAHSARNRGHRHKNPSNKTSINSNTIFSNETICNSQTTCYNGNSSNNKSNYNKA</sequence>
<evidence type="ECO:0000313" key="3">
    <source>
        <dbReference type="Proteomes" id="UP000708208"/>
    </source>
</evidence>
<protein>
    <submittedName>
        <fullName evidence="2">Uncharacterized protein</fullName>
    </submittedName>
</protein>
<dbReference type="AlphaFoldDB" id="A0A8J2KG14"/>
<comment type="caution">
    <text evidence="2">The sequence shown here is derived from an EMBL/GenBank/DDBJ whole genome shotgun (WGS) entry which is preliminary data.</text>
</comment>
<dbReference type="EMBL" id="CAJVCH010294480">
    <property type="protein sequence ID" value="CAG7785346.1"/>
    <property type="molecule type" value="Genomic_DNA"/>
</dbReference>
<proteinExistence type="predicted"/>
<gene>
    <name evidence="2" type="ORF">AFUS01_LOCUS23976</name>
</gene>
<organism evidence="2 3">
    <name type="scientific">Allacma fusca</name>
    <dbReference type="NCBI Taxonomy" id="39272"/>
    <lineage>
        <taxon>Eukaryota</taxon>
        <taxon>Metazoa</taxon>
        <taxon>Ecdysozoa</taxon>
        <taxon>Arthropoda</taxon>
        <taxon>Hexapoda</taxon>
        <taxon>Collembola</taxon>
        <taxon>Symphypleona</taxon>
        <taxon>Sminthuridae</taxon>
        <taxon>Allacma</taxon>
    </lineage>
</organism>
<feature type="compositionally biased region" description="Basic residues" evidence="1">
    <location>
        <begin position="365"/>
        <end position="375"/>
    </location>
</feature>
<feature type="region of interest" description="Disordered" evidence="1">
    <location>
        <begin position="350"/>
        <end position="383"/>
    </location>
</feature>
<evidence type="ECO:0000256" key="1">
    <source>
        <dbReference type="SAM" id="MobiDB-lite"/>
    </source>
</evidence>
<dbReference type="Proteomes" id="UP000708208">
    <property type="component" value="Unassembled WGS sequence"/>
</dbReference>
<reference evidence="2" key="1">
    <citation type="submission" date="2021-06" db="EMBL/GenBank/DDBJ databases">
        <authorList>
            <person name="Hodson N. C."/>
            <person name="Mongue J. A."/>
            <person name="Jaron S. K."/>
        </authorList>
    </citation>
    <scope>NUCLEOTIDE SEQUENCE</scope>
</reference>
<keyword evidence="3" id="KW-1185">Reference proteome</keyword>
<name>A0A8J2KG14_9HEXA</name>